<gene>
    <name evidence="5" type="ORF">AN957_03910</name>
</gene>
<dbReference type="RefSeq" id="WP_056682406.1">
    <property type="nucleotide sequence ID" value="NZ_LJIX01000006.1"/>
</dbReference>
<feature type="domain" description="Peptidase M28" evidence="4">
    <location>
        <begin position="242"/>
        <end position="432"/>
    </location>
</feature>
<feature type="domain" description="PA" evidence="3">
    <location>
        <begin position="130"/>
        <end position="214"/>
    </location>
</feature>
<proteinExistence type="predicted"/>
<name>A0A0Q3SF33_9BACI</name>
<keyword evidence="5" id="KW-0378">Hydrolase</keyword>
<dbReference type="Gene3D" id="3.40.630.10">
    <property type="entry name" value="Zn peptidases"/>
    <property type="match status" value="1"/>
</dbReference>
<evidence type="ECO:0000313" key="5">
    <source>
        <dbReference type="EMBL" id="KQL17836.1"/>
    </source>
</evidence>
<dbReference type="Pfam" id="PF04389">
    <property type="entry name" value="Peptidase_M28"/>
    <property type="match status" value="1"/>
</dbReference>
<evidence type="ECO:0000313" key="6">
    <source>
        <dbReference type="Proteomes" id="UP000050996"/>
    </source>
</evidence>
<dbReference type="InterPro" id="IPR007484">
    <property type="entry name" value="Peptidase_M28"/>
</dbReference>
<keyword evidence="5" id="KW-0645">Protease</keyword>
<keyword evidence="6" id="KW-1185">Reference proteome</keyword>
<feature type="region of interest" description="Disordered" evidence="1">
    <location>
        <begin position="446"/>
        <end position="466"/>
    </location>
</feature>
<evidence type="ECO:0000259" key="4">
    <source>
        <dbReference type="Pfam" id="PF04389"/>
    </source>
</evidence>
<keyword evidence="2" id="KW-0732">Signal</keyword>
<dbReference type="InterPro" id="IPR039373">
    <property type="entry name" value="Peptidase_M28B"/>
</dbReference>
<evidence type="ECO:0000256" key="2">
    <source>
        <dbReference type="SAM" id="SignalP"/>
    </source>
</evidence>
<feature type="compositionally biased region" description="Basic and acidic residues" evidence="1">
    <location>
        <begin position="453"/>
        <end position="466"/>
    </location>
</feature>
<protein>
    <submittedName>
        <fullName evidence="5">Aminopeptidase</fullName>
    </submittedName>
</protein>
<dbReference type="STRING" id="1637975.AN957_03910"/>
<dbReference type="Gene3D" id="3.50.30.30">
    <property type="match status" value="1"/>
</dbReference>
<dbReference type="GO" id="GO:0004177">
    <property type="term" value="F:aminopeptidase activity"/>
    <property type="evidence" value="ECO:0007669"/>
    <property type="project" value="UniProtKB-KW"/>
</dbReference>
<accession>A0A0Q3SF33</accession>
<evidence type="ECO:0000259" key="3">
    <source>
        <dbReference type="Pfam" id="PF02225"/>
    </source>
</evidence>
<feature type="signal peptide" evidence="2">
    <location>
        <begin position="1"/>
        <end position="26"/>
    </location>
</feature>
<dbReference type="Proteomes" id="UP000050996">
    <property type="component" value="Unassembled WGS sequence"/>
</dbReference>
<dbReference type="EMBL" id="LJIX01000006">
    <property type="protein sequence ID" value="KQL17836.1"/>
    <property type="molecule type" value="Genomic_DNA"/>
</dbReference>
<dbReference type="PANTHER" id="PTHR10404">
    <property type="entry name" value="N-ACETYLATED-ALPHA-LINKED ACIDIC DIPEPTIDASE"/>
    <property type="match status" value="1"/>
</dbReference>
<dbReference type="CDD" id="cd02133">
    <property type="entry name" value="PA_C5a_like"/>
    <property type="match status" value="1"/>
</dbReference>
<organism evidence="5 6">
    <name type="scientific">Cytobacillus solani</name>
    <dbReference type="NCBI Taxonomy" id="1637975"/>
    <lineage>
        <taxon>Bacteria</taxon>
        <taxon>Bacillati</taxon>
        <taxon>Bacillota</taxon>
        <taxon>Bacilli</taxon>
        <taxon>Bacillales</taxon>
        <taxon>Bacillaceae</taxon>
        <taxon>Cytobacillus</taxon>
    </lineage>
</organism>
<dbReference type="SUPFAM" id="SSF53187">
    <property type="entry name" value="Zn-dependent exopeptidases"/>
    <property type="match status" value="1"/>
</dbReference>
<evidence type="ECO:0000256" key="1">
    <source>
        <dbReference type="SAM" id="MobiDB-lite"/>
    </source>
</evidence>
<dbReference type="SUPFAM" id="SSF52025">
    <property type="entry name" value="PA domain"/>
    <property type="match status" value="1"/>
</dbReference>
<reference evidence="5 6" key="1">
    <citation type="submission" date="2015-09" db="EMBL/GenBank/DDBJ databases">
        <title>Genome sequencing project for genomic taxonomy and phylogenomics of Bacillus-like bacteria.</title>
        <authorList>
            <person name="Liu B."/>
            <person name="Wang J."/>
            <person name="Zhu Y."/>
            <person name="Liu G."/>
            <person name="Chen Q."/>
            <person name="Chen Z."/>
            <person name="Lan J."/>
            <person name="Che J."/>
            <person name="Ge C."/>
            <person name="Shi H."/>
            <person name="Pan Z."/>
            <person name="Liu X."/>
        </authorList>
    </citation>
    <scope>NUCLEOTIDE SEQUENCE [LARGE SCALE GENOMIC DNA]</scope>
    <source>
        <strain evidence="5 6">FJAT-18043</strain>
    </source>
</reference>
<dbReference type="Pfam" id="PF02225">
    <property type="entry name" value="PA"/>
    <property type="match status" value="1"/>
</dbReference>
<comment type="caution">
    <text evidence="5">The sequence shown here is derived from an EMBL/GenBank/DDBJ whole genome shotgun (WGS) entry which is preliminary data.</text>
</comment>
<sequence>MKKPVLTIVLASTLAFGAVGSQAVFAKPAEIAQNQPVKVFDHKVINKLNVENIYKNIEYLSKTPRVAGTEAEDKAVKFIKEQFESYGYEVDLQPFTFYGYTPPHTIELDVNGYDGQLNPGSFTYTVSGEVSGELVYAGLGTASDLEGLDLTGKIALIKRGDISFAEKVLNAANKGASGVLIFNNASGAMNGTLGEANDQYVPAASLSKAEGDALAASLSNGETHTATLKIEGARTGESVSHNVIATKKPTNKKKDTNNVIVVGSHHDSVAGAPGANDDASGTAMTLELARVFKDLPTDSEIRFITFGAEELGLIGSTHYVANLSDDEKNRIIANFNLDMVGSKDAGDLIMATLDGQPNLVTELAQASSTRLNGEPTPYSQGGRSDHVPFAEAGIPAALFIHSPSEPWYHTPEDTIDKISKEKLEDVAEIVGTAVYEQARFNNMGPKTKKAKKIKADKQAYHEQNIR</sequence>
<dbReference type="PATRIC" id="fig|1637975.4.peg.457"/>
<dbReference type="InterPro" id="IPR046450">
    <property type="entry name" value="PA_dom_sf"/>
</dbReference>
<dbReference type="AlphaFoldDB" id="A0A0Q3SF33"/>
<dbReference type="PANTHER" id="PTHR10404:SF46">
    <property type="entry name" value="VACUOLAR PROTEIN SORTING-ASSOCIATED PROTEIN 70"/>
    <property type="match status" value="1"/>
</dbReference>
<keyword evidence="5" id="KW-0031">Aminopeptidase</keyword>
<feature type="chain" id="PRO_5039684765" evidence="2">
    <location>
        <begin position="27"/>
        <end position="466"/>
    </location>
</feature>
<dbReference type="InterPro" id="IPR003137">
    <property type="entry name" value="PA_domain"/>
</dbReference>